<reference evidence="1" key="1">
    <citation type="journal article" date="2023" name="IScience">
        <title>Live-bearing cockroach genome reveals convergent evolutionary mechanisms linked to viviparity in insects and beyond.</title>
        <authorList>
            <person name="Fouks B."/>
            <person name="Harrison M.C."/>
            <person name="Mikhailova A.A."/>
            <person name="Marchal E."/>
            <person name="English S."/>
            <person name="Carruthers M."/>
            <person name="Jennings E.C."/>
            <person name="Chiamaka E.L."/>
            <person name="Frigard R.A."/>
            <person name="Pippel M."/>
            <person name="Attardo G.M."/>
            <person name="Benoit J.B."/>
            <person name="Bornberg-Bauer E."/>
            <person name="Tobe S.S."/>
        </authorList>
    </citation>
    <scope>NUCLEOTIDE SEQUENCE</scope>
    <source>
        <strain evidence="1">Stay&amp;Tobe</strain>
    </source>
</reference>
<sequence length="60" mass="7039">NGIDVNKINIWLMNRTNKIKYKPVQSCNREGLFCYEWREAIKMKVNVPATLSQRARNPST</sequence>
<feature type="non-terminal residue" evidence="1">
    <location>
        <position position="1"/>
    </location>
</feature>
<reference evidence="1" key="2">
    <citation type="submission" date="2023-05" db="EMBL/GenBank/DDBJ databases">
        <authorList>
            <person name="Fouks B."/>
        </authorList>
    </citation>
    <scope>NUCLEOTIDE SEQUENCE</scope>
    <source>
        <strain evidence="1">Stay&amp;Tobe</strain>
        <tissue evidence="1">Testes</tissue>
    </source>
</reference>
<proteinExistence type="predicted"/>
<name>A0AAD7ZJA6_DIPPU</name>
<keyword evidence="2" id="KW-1185">Reference proteome</keyword>
<evidence type="ECO:0000313" key="1">
    <source>
        <dbReference type="EMBL" id="KAJ9581362.1"/>
    </source>
</evidence>
<protein>
    <submittedName>
        <fullName evidence="1">Uncharacterized protein</fullName>
    </submittedName>
</protein>
<feature type="non-terminal residue" evidence="1">
    <location>
        <position position="60"/>
    </location>
</feature>
<comment type="caution">
    <text evidence="1">The sequence shown here is derived from an EMBL/GenBank/DDBJ whole genome shotgun (WGS) entry which is preliminary data.</text>
</comment>
<dbReference type="EMBL" id="JASPKZ010007938">
    <property type="protein sequence ID" value="KAJ9581362.1"/>
    <property type="molecule type" value="Genomic_DNA"/>
</dbReference>
<organism evidence="1 2">
    <name type="scientific">Diploptera punctata</name>
    <name type="common">Pacific beetle cockroach</name>
    <dbReference type="NCBI Taxonomy" id="6984"/>
    <lineage>
        <taxon>Eukaryota</taxon>
        <taxon>Metazoa</taxon>
        <taxon>Ecdysozoa</taxon>
        <taxon>Arthropoda</taxon>
        <taxon>Hexapoda</taxon>
        <taxon>Insecta</taxon>
        <taxon>Pterygota</taxon>
        <taxon>Neoptera</taxon>
        <taxon>Polyneoptera</taxon>
        <taxon>Dictyoptera</taxon>
        <taxon>Blattodea</taxon>
        <taxon>Blaberoidea</taxon>
        <taxon>Blaberidae</taxon>
        <taxon>Diplopterinae</taxon>
        <taxon>Diploptera</taxon>
    </lineage>
</organism>
<evidence type="ECO:0000313" key="2">
    <source>
        <dbReference type="Proteomes" id="UP001233999"/>
    </source>
</evidence>
<dbReference type="AlphaFoldDB" id="A0AAD7ZJA6"/>
<accession>A0AAD7ZJA6</accession>
<gene>
    <name evidence="1" type="ORF">L9F63_023458</name>
</gene>
<dbReference type="Proteomes" id="UP001233999">
    <property type="component" value="Unassembled WGS sequence"/>
</dbReference>